<dbReference type="EMBL" id="BKCP01006626">
    <property type="protein sequence ID" value="GER43514.1"/>
    <property type="molecule type" value="Genomic_DNA"/>
</dbReference>
<dbReference type="AlphaFoldDB" id="A0A5A7QES0"/>
<protein>
    <submittedName>
        <fullName evidence="1">N-(5'-phosphoribosyl)anthranilate isomerase</fullName>
    </submittedName>
</protein>
<reference evidence="2" key="1">
    <citation type="journal article" date="2019" name="Curr. Biol.">
        <title>Genome Sequence of Striga asiatica Provides Insight into the Evolution of Plant Parasitism.</title>
        <authorList>
            <person name="Yoshida S."/>
            <person name="Kim S."/>
            <person name="Wafula E.K."/>
            <person name="Tanskanen J."/>
            <person name="Kim Y.M."/>
            <person name="Honaas L."/>
            <person name="Yang Z."/>
            <person name="Spallek T."/>
            <person name="Conn C.E."/>
            <person name="Ichihashi Y."/>
            <person name="Cheong K."/>
            <person name="Cui S."/>
            <person name="Der J.P."/>
            <person name="Gundlach H."/>
            <person name="Jiao Y."/>
            <person name="Hori C."/>
            <person name="Ishida J.K."/>
            <person name="Kasahara H."/>
            <person name="Kiba T."/>
            <person name="Kim M.S."/>
            <person name="Koo N."/>
            <person name="Laohavisit A."/>
            <person name="Lee Y.H."/>
            <person name="Lumba S."/>
            <person name="McCourt P."/>
            <person name="Mortimer J.C."/>
            <person name="Mutuku J.M."/>
            <person name="Nomura T."/>
            <person name="Sasaki-Sekimoto Y."/>
            <person name="Seto Y."/>
            <person name="Wang Y."/>
            <person name="Wakatake T."/>
            <person name="Sakakibara H."/>
            <person name="Demura T."/>
            <person name="Yamaguchi S."/>
            <person name="Yoneyama K."/>
            <person name="Manabe R.I."/>
            <person name="Nelson D.C."/>
            <person name="Schulman A.H."/>
            <person name="Timko M.P."/>
            <person name="dePamphilis C.W."/>
            <person name="Choi D."/>
            <person name="Shirasu K."/>
        </authorList>
    </citation>
    <scope>NUCLEOTIDE SEQUENCE [LARGE SCALE GENOMIC DNA]</scope>
    <source>
        <strain evidence="2">cv. UVA1</strain>
    </source>
</reference>
<proteinExistence type="predicted"/>
<organism evidence="1 2">
    <name type="scientific">Striga asiatica</name>
    <name type="common">Asiatic witchweed</name>
    <name type="synonym">Buchnera asiatica</name>
    <dbReference type="NCBI Taxonomy" id="4170"/>
    <lineage>
        <taxon>Eukaryota</taxon>
        <taxon>Viridiplantae</taxon>
        <taxon>Streptophyta</taxon>
        <taxon>Embryophyta</taxon>
        <taxon>Tracheophyta</taxon>
        <taxon>Spermatophyta</taxon>
        <taxon>Magnoliopsida</taxon>
        <taxon>eudicotyledons</taxon>
        <taxon>Gunneridae</taxon>
        <taxon>Pentapetalae</taxon>
        <taxon>asterids</taxon>
        <taxon>lamiids</taxon>
        <taxon>Lamiales</taxon>
        <taxon>Orobanchaceae</taxon>
        <taxon>Buchnereae</taxon>
        <taxon>Striga</taxon>
    </lineage>
</organism>
<name>A0A5A7QES0_STRAF</name>
<keyword evidence="2" id="KW-1185">Reference proteome</keyword>
<dbReference type="Proteomes" id="UP000325081">
    <property type="component" value="Unassembled WGS sequence"/>
</dbReference>
<comment type="caution">
    <text evidence="1">The sequence shown here is derived from an EMBL/GenBank/DDBJ whole genome shotgun (WGS) entry which is preliminary data.</text>
</comment>
<accession>A0A5A7QES0</accession>
<sequence>MPTGGSSGGSRRRSCCRAAIGGRGAAVRPPLGAGSSRGFGRRRWLRGFVDRIGSMGEQKMVDAKFENGGKIVSAFGKISRRRRKLLVREFAVEDEPRHLQSPARCLLYLPGLSAKNRMATHPPAGTPTVFLSTGSTRLKLFGSSLGSKLPNPCPTTKKLNPWR</sequence>
<keyword evidence="1" id="KW-0413">Isomerase</keyword>
<evidence type="ECO:0000313" key="2">
    <source>
        <dbReference type="Proteomes" id="UP000325081"/>
    </source>
</evidence>
<gene>
    <name evidence="1" type="ORF">STAS_20374</name>
</gene>
<dbReference type="GO" id="GO:0016853">
    <property type="term" value="F:isomerase activity"/>
    <property type="evidence" value="ECO:0007669"/>
    <property type="project" value="UniProtKB-KW"/>
</dbReference>
<evidence type="ECO:0000313" key="1">
    <source>
        <dbReference type="EMBL" id="GER43514.1"/>
    </source>
</evidence>